<dbReference type="SUPFAM" id="SSF48452">
    <property type="entry name" value="TPR-like"/>
    <property type="match status" value="1"/>
</dbReference>
<dbReference type="InterPro" id="IPR011990">
    <property type="entry name" value="TPR-like_helical_dom_sf"/>
</dbReference>
<evidence type="ECO:0000313" key="5">
    <source>
        <dbReference type="Proteomes" id="UP000177515"/>
    </source>
</evidence>
<evidence type="ECO:0000259" key="3">
    <source>
        <dbReference type="PROSITE" id="PS52015"/>
    </source>
</evidence>
<dbReference type="SMART" id="SM00220">
    <property type="entry name" value="S_TKc"/>
    <property type="match status" value="1"/>
</dbReference>
<dbReference type="Proteomes" id="UP000177515">
    <property type="component" value="Chromosome 2"/>
</dbReference>
<evidence type="ECO:0000313" key="4">
    <source>
        <dbReference type="EMBL" id="AOZ09924.1"/>
    </source>
</evidence>
<evidence type="ECO:0008006" key="6">
    <source>
        <dbReference type="Google" id="ProtNLM"/>
    </source>
</evidence>
<feature type="compositionally biased region" description="Low complexity" evidence="1">
    <location>
        <begin position="355"/>
        <end position="365"/>
    </location>
</feature>
<gene>
    <name evidence="4" type="ORF">BKK80_30040</name>
</gene>
<dbReference type="SUPFAM" id="SSF74653">
    <property type="entry name" value="TolA/TonB C-terminal domain"/>
    <property type="match status" value="1"/>
</dbReference>
<feature type="region of interest" description="Disordered" evidence="1">
    <location>
        <begin position="346"/>
        <end position="373"/>
    </location>
</feature>
<keyword evidence="5" id="KW-1185">Reference proteome</keyword>
<dbReference type="Gene3D" id="1.10.510.10">
    <property type="entry name" value="Transferase(Phosphotransferase) domain 1"/>
    <property type="match status" value="1"/>
</dbReference>
<feature type="domain" description="Protein kinase" evidence="2">
    <location>
        <begin position="9"/>
        <end position="302"/>
    </location>
</feature>
<evidence type="ECO:0000256" key="1">
    <source>
        <dbReference type="SAM" id="MobiDB-lite"/>
    </source>
</evidence>
<dbReference type="InterPro" id="IPR037682">
    <property type="entry name" value="TonB_C"/>
</dbReference>
<dbReference type="InterPro" id="IPR011009">
    <property type="entry name" value="Kinase-like_dom_sf"/>
</dbReference>
<feature type="domain" description="TonB C-terminal" evidence="3">
    <location>
        <begin position="656"/>
        <end position="745"/>
    </location>
</feature>
<dbReference type="PROSITE" id="PS50011">
    <property type="entry name" value="PROTEIN_KINASE_DOM"/>
    <property type="match status" value="1"/>
</dbReference>
<protein>
    <recommendedName>
        <fullName evidence="6">Protein kinase domain-containing protein</fullName>
    </recommendedName>
</protein>
<dbReference type="Gene3D" id="3.30.1150.10">
    <property type="match status" value="1"/>
</dbReference>
<evidence type="ECO:0000259" key="2">
    <source>
        <dbReference type="PROSITE" id="PS50011"/>
    </source>
</evidence>
<name>A0ABN4TTZ7_9BURK</name>
<sequence>MWLGPGQSLTLARLVKSGGAGSVYLLSDARQQVAKLYHAHLDRGLCQRKIDAMLRLSPELPDQVEQGKRYVQIAWPQAPLRDARGNFIGFVMPVLDIQRTAELEEILLERQARAAGLPTGLGAKITLAANLSAVIAALHRQRHYVVDLKPVNLRFYRDSLYIAMLDCDGFSIQGEAERFPAQQFTVDYLAPELQGRAPVAAGEEIQDRFALAVVVFQLLNFGIHPFSGKPVDGKVPTELAGRIREGCYAYGVQPNPRIAPNPTSGHTMMPAELRRMFDRAFAGPGEARPTAVEWAQALRGYALRDAGGLQACAADASHQHFAGFPCAACARAALIAKAAAMTGKGNARKGARKQASAAPGGSAPSPRLPPPVSLPLPAAQHNVTHIFFAAVAVIASIVLVMLAWPHDDSERSDGPSQVVGANAREPEVLWRRDVSEAEFTSGIALATARADVRAVAAAASSGRYEDVKLILRRLHEGEALSGGENSAAYVAGYAADIADFMDSRDLRKVQGRTAGTAAASIDPEIDRYRDRLVRAPRAHYAALALGKYHLAHGEPQAASAFFTQAIWARPLDHRAWYGMAAAAWNTEGEAAALVYYAVASRFEAASRPTREATSVLPIAPAASEALLPHGRWQTLGVAAESLVRAIDTAQEFQARAASVEIASMERLSPWIRLVAERPEHGKSVELRMTLDRLGEPSRVAVIRTSGSHRVDRNVATAASRWNYLPALKDGRLSAGSLDLLLAIDP</sequence>
<dbReference type="InterPro" id="IPR000719">
    <property type="entry name" value="Prot_kinase_dom"/>
</dbReference>
<proteinExistence type="predicted"/>
<dbReference type="EMBL" id="CP017755">
    <property type="protein sequence ID" value="AOZ09924.1"/>
    <property type="molecule type" value="Genomic_DNA"/>
</dbReference>
<dbReference type="SUPFAM" id="SSF56112">
    <property type="entry name" value="Protein kinase-like (PK-like)"/>
    <property type="match status" value="1"/>
</dbReference>
<reference evidence="4 5" key="1">
    <citation type="submission" date="2016-10" db="EMBL/GenBank/DDBJ databases">
        <title>Complete genome sequences of three Cupriavidus strains isolated from various Malaysian environments.</title>
        <authorList>
            <person name="Abdullah A.A.-A."/>
            <person name="Shafie N.A.H."/>
            <person name="Lau N.S."/>
        </authorList>
    </citation>
    <scope>NUCLEOTIDE SEQUENCE [LARGE SCALE GENOMIC DNA]</scope>
    <source>
        <strain evidence="4 5">USMAA1020</strain>
    </source>
</reference>
<organism evidence="4 5">
    <name type="scientific">Cupriavidus malaysiensis</name>
    <dbReference type="NCBI Taxonomy" id="367825"/>
    <lineage>
        <taxon>Bacteria</taxon>
        <taxon>Pseudomonadati</taxon>
        <taxon>Pseudomonadota</taxon>
        <taxon>Betaproteobacteria</taxon>
        <taxon>Burkholderiales</taxon>
        <taxon>Burkholderiaceae</taxon>
        <taxon>Cupriavidus</taxon>
    </lineage>
</organism>
<accession>A0ABN4TTZ7</accession>
<dbReference type="PROSITE" id="PS52015">
    <property type="entry name" value="TONB_CTD"/>
    <property type="match status" value="1"/>
</dbReference>